<evidence type="ECO:0000313" key="2">
    <source>
        <dbReference type="Proteomes" id="UP001295684"/>
    </source>
</evidence>
<organism evidence="1 2">
    <name type="scientific">Euplotes crassus</name>
    <dbReference type="NCBI Taxonomy" id="5936"/>
    <lineage>
        <taxon>Eukaryota</taxon>
        <taxon>Sar</taxon>
        <taxon>Alveolata</taxon>
        <taxon>Ciliophora</taxon>
        <taxon>Intramacronucleata</taxon>
        <taxon>Spirotrichea</taxon>
        <taxon>Hypotrichia</taxon>
        <taxon>Euplotida</taxon>
        <taxon>Euplotidae</taxon>
        <taxon>Moneuplotes</taxon>
    </lineage>
</organism>
<dbReference type="AlphaFoldDB" id="A0AAD1XXX8"/>
<protein>
    <submittedName>
        <fullName evidence="1">Uncharacterized protein</fullName>
    </submittedName>
</protein>
<dbReference type="Proteomes" id="UP001295684">
    <property type="component" value="Unassembled WGS sequence"/>
</dbReference>
<dbReference type="EMBL" id="CAMPGE010022890">
    <property type="protein sequence ID" value="CAI2380889.1"/>
    <property type="molecule type" value="Genomic_DNA"/>
</dbReference>
<accession>A0AAD1XXX8</accession>
<comment type="caution">
    <text evidence="1">The sequence shown here is derived from an EMBL/GenBank/DDBJ whole genome shotgun (WGS) entry which is preliminary data.</text>
</comment>
<name>A0AAD1XXX8_EUPCR</name>
<proteinExistence type="predicted"/>
<reference evidence="1" key="1">
    <citation type="submission" date="2023-07" db="EMBL/GenBank/DDBJ databases">
        <authorList>
            <consortium name="AG Swart"/>
            <person name="Singh M."/>
            <person name="Singh A."/>
            <person name="Seah K."/>
            <person name="Emmerich C."/>
        </authorList>
    </citation>
    <scope>NUCLEOTIDE SEQUENCE</scope>
    <source>
        <strain evidence="1">DP1</strain>
    </source>
</reference>
<sequence length="50" mass="5907">MFLKFYLKITKFLHKSYFTSTSFNHNIPCSQGLTPIPSFNILYKFTKLLS</sequence>
<evidence type="ECO:0000313" key="1">
    <source>
        <dbReference type="EMBL" id="CAI2380889.1"/>
    </source>
</evidence>
<keyword evidence="2" id="KW-1185">Reference proteome</keyword>
<gene>
    <name evidence="1" type="ORF">ECRASSUSDP1_LOCUS22332</name>
</gene>